<sequence>MTPNDSSLHDRAEGAGRKGRRYEALSVGQLSKRSGVPISTLHFYEAQGLLEGWRTAANHRRYWRASLRRLALIRVAQRAGVPLREIREQLSALPHEEVASAEDWARLAENWRAGLTERIERLTRLRDEMESCIGCGCLSVSRCPLRNPGDALGAQGPGARLLDPAGEDAEDPRDD</sequence>
<evidence type="ECO:0000256" key="3">
    <source>
        <dbReference type="ARBA" id="ARBA00023004"/>
    </source>
</evidence>
<dbReference type="Gene3D" id="1.10.1660.10">
    <property type="match status" value="1"/>
</dbReference>
<dbReference type="SMART" id="SM00422">
    <property type="entry name" value="HTH_MERR"/>
    <property type="match status" value="1"/>
</dbReference>
<dbReference type="AlphaFoldDB" id="A0A1I3GWT7"/>
<dbReference type="PRINTS" id="PR00040">
    <property type="entry name" value="HTHMERR"/>
</dbReference>
<dbReference type="InterPro" id="IPR000551">
    <property type="entry name" value="MerR-type_HTH_dom"/>
</dbReference>
<dbReference type="GO" id="GO:0051537">
    <property type="term" value="F:2 iron, 2 sulfur cluster binding"/>
    <property type="evidence" value="ECO:0007669"/>
    <property type="project" value="UniProtKB-KW"/>
</dbReference>
<proteinExistence type="predicted"/>
<feature type="domain" description="HTH merR-type" evidence="9">
    <location>
        <begin position="24"/>
        <end position="92"/>
    </location>
</feature>
<dbReference type="SUPFAM" id="SSF46955">
    <property type="entry name" value="Putative DNA-binding domain"/>
    <property type="match status" value="1"/>
</dbReference>
<keyword evidence="1" id="KW-0001">2Fe-2S</keyword>
<dbReference type="InterPro" id="IPR015358">
    <property type="entry name" value="Tscrpt_reg_MerR_DNA-bd"/>
</dbReference>
<evidence type="ECO:0000313" key="10">
    <source>
        <dbReference type="EMBL" id="SFI27873.1"/>
    </source>
</evidence>
<dbReference type="Pfam" id="PF00376">
    <property type="entry name" value="MerR"/>
    <property type="match status" value="1"/>
</dbReference>
<evidence type="ECO:0000313" key="11">
    <source>
        <dbReference type="Proteomes" id="UP000199377"/>
    </source>
</evidence>
<gene>
    <name evidence="10" type="ORF">SAMN05216258_105379</name>
</gene>
<protein>
    <submittedName>
        <fullName evidence="10">MerR family transcriptional regulator, redox-sensitive transcriptional activator SoxR</fullName>
    </submittedName>
</protein>
<dbReference type="EMBL" id="FOQH01000005">
    <property type="protein sequence ID" value="SFI27873.1"/>
    <property type="molecule type" value="Genomic_DNA"/>
</dbReference>
<dbReference type="GO" id="GO:0003700">
    <property type="term" value="F:DNA-binding transcription factor activity"/>
    <property type="evidence" value="ECO:0007669"/>
    <property type="project" value="InterPro"/>
</dbReference>
<feature type="region of interest" description="Disordered" evidence="8">
    <location>
        <begin position="153"/>
        <end position="175"/>
    </location>
</feature>
<feature type="region of interest" description="Disordered" evidence="8">
    <location>
        <begin position="1"/>
        <end position="20"/>
    </location>
</feature>
<keyword evidence="2" id="KW-0479">Metal-binding</keyword>
<dbReference type="Proteomes" id="UP000199377">
    <property type="component" value="Unassembled WGS sequence"/>
</dbReference>
<dbReference type="GO" id="GO:0006979">
    <property type="term" value="P:response to oxidative stress"/>
    <property type="evidence" value="ECO:0007669"/>
    <property type="project" value="InterPro"/>
</dbReference>
<evidence type="ECO:0000256" key="6">
    <source>
        <dbReference type="ARBA" id="ARBA00023125"/>
    </source>
</evidence>
<accession>A0A1I3GWT7</accession>
<organism evidence="10 11">
    <name type="scientific">Albimonas pacifica</name>
    <dbReference type="NCBI Taxonomy" id="1114924"/>
    <lineage>
        <taxon>Bacteria</taxon>
        <taxon>Pseudomonadati</taxon>
        <taxon>Pseudomonadota</taxon>
        <taxon>Alphaproteobacteria</taxon>
        <taxon>Rhodobacterales</taxon>
        <taxon>Paracoccaceae</taxon>
        <taxon>Albimonas</taxon>
    </lineage>
</organism>
<dbReference type="CDD" id="cd01110">
    <property type="entry name" value="HTH_SoxR"/>
    <property type="match status" value="1"/>
</dbReference>
<keyword evidence="11" id="KW-1185">Reference proteome</keyword>
<dbReference type="GO" id="GO:0003677">
    <property type="term" value="F:DNA binding"/>
    <property type="evidence" value="ECO:0007669"/>
    <property type="project" value="UniProtKB-KW"/>
</dbReference>
<evidence type="ECO:0000256" key="8">
    <source>
        <dbReference type="SAM" id="MobiDB-lite"/>
    </source>
</evidence>
<evidence type="ECO:0000256" key="2">
    <source>
        <dbReference type="ARBA" id="ARBA00022723"/>
    </source>
</evidence>
<dbReference type="GO" id="GO:0046872">
    <property type="term" value="F:metal ion binding"/>
    <property type="evidence" value="ECO:0007669"/>
    <property type="project" value="UniProtKB-KW"/>
</dbReference>
<evidence type="ECO:0000256" key="4">
    <source>
        <dbReference type="ARBA" id="ARBA00023014"/>
    </source>
</evidence>
<evidence type="ECO:0000259" key="9">
    <source>
        <dbReference type="PROSITE" id="PS50937"/>
    </source>
</evidence>
<reference evidence="10 11" key="1">
    <citation type="submission" date="2016-10" db="EMBL/GenBank/DDBJ databases">
        <authorList>
            <person name="de Groot N.N."/>
        </authorList>
    </citation>
    <scope>NUCLEOTIDE SEQUENCE [LARGE SCALE GENOMIC DNA]</scope>
    <source>
        <strain evidence="10 11">CGMCC 1.11030</strain>
    </source>
</reference>
<dbReference type="InterPro" id="IPR047057">
    <property type="entry name" value="MerR_fam"/>
</dbReference>
<feature type="compositionally biased region" description="Basic and acidic residues" evidence="8">
    <location>
        <begin position="7"/>
        <end position="16"/>
    </location>
</feature>
<dbReference type="OrthoDB" id="9802944at2"/>
<dbReference type="InterPro" id="IPR010211">
    <property type="entry name" value="Redox-sen_tscrpt-act_SoxR"/>
</dbReference>
<dbReference type="InterPro" id="IPR009061">
    <property type="entry name" value="DNA-bd_dom_put_sf"/>
</dbReference>
<name>A0A1I3GWT7_9RHOB</name>
<feature type="compositionally biased region" description="Acidic residues" evidence="8">
    <location>
        <begin position="165"/>
        <end position="175"/>
    </location>
</feature>
<dbReference type="RefSeq" id="WP_092860192.1">
    <property type="nucleotide sequence ID" value="NZ_FOQH01000005.1"/>
</dbReference>
<dbReference type="NCBIfam" id="TIGR01950">
    <property type="entry name" value="SoxR"/>
    <property type="match status" value="1"/>
</dbReference>
<keyword evidence="4" id="KW-0411">Iron-sulfur</keyword>
<dbReference type="PANTHER" id="PTHR30204">
    <property type="entry name" value="REDOX-CYCLING DRUG-SENSING TRANSCRIPTIONAL ACTIVATOR SOXR"/>
    <property type="match status" value="1"/>
</dbReference>
<evidence type="ECO:0000256" key="5">
    <source>
        <dbReference type="ARBA" id="ARBA00023015"/>
    </source>
</evidence>
<evidence type="ECO:0000256" key="1">
    <source>
        <dbReference type="ARBA" id="ARBA00022714"/>
    </source>
</evidence>
<dbReference type="PROSITE" id="PS50937">
    <property type="entry name" value="HTH_MERR_2"/>
    <property type="match status" value="1"/>
</dbReference>
<keyword evidence="7" id="KW-0804">Transcription</keyword>
<dbReference type="PANTHER" id="PTHR30204:SF0">
    <property type="entry name" value="REDOX-SENSITIVE TRANSCRIPTIONAL ACTIVATOR SOXR"/>
    <property type="match status" value="1"/>
</dbReference>
<dbReference type="Pfam" id="PF09278">
    <property type="entry name" value="MerR-DNA-bind"/>
    <property type="match status" value="1"/>
</dbReference>
<keyword evidence="5" id="KW-0805">Transcription regulation</keyword>
<keyword evidence="3" id="KW-0408">Iron</keyword>
<evidence type="ECO:0000256" key="7">
    <source>
        <dbReference type="ARBA" id="ARBA00023163"/>
    </source>
</evidence>
<keyword evidence="6" id="KW-0238">DNA-binding</keyword>
<dbReference type="STRING" id="1114924.SAMN05216258_105379"/>